<proteinExistence type="inferred from homology"/>
<dbReference type="InterPro" id="IPR029149">
    <property type="entry name" value="Creatin/AminoP/Spt16_N"/>
</dbReference>
<evidence type="ECO:0000256" key="5">
    <source>
        <dbReference type="ARBA" id="ARBA00022723"/>
    </source>
</evidence>
<dbReference type="InterPro" id="IPR052433">
    <property type="entry name" value="X-Pro_dipept-like"/>
</dbReference>
<dbReference type="HOGENOM" id="CLU_017266_1_2_10"/>
<evidence type="ECO:0000256" key="1">
    <source>
        <dbReference type="ARBA" id="ARBA00001424"/>
    </source>
</evidence>
<feature type="domain" description="Aminopeptidase P N-terminal" evidence="9">
    <location>
        <begin position="33"/>
        <end position="165"/>
    </location>
</feature>
<dbReference type="GO" id="GO:0005829">
    <property type="term" value="C:cytosol"/>
    <property type="evidence" value="ECO:0007669"/>
    <property type="project" value="TreeGrafter"/>
</dbReference>
<dbReference type="InterPro" id="IPR007865">
    <property type="entry name" value="Aminopep_P_N"/>
</dbReference>
<evidence type="ECO:0000256" key="6">
    <source>
        <dbReference type="ARBA" id="ARBA00022801"/>
    </source>
</evidence>
<evidence type="ECO:0000259" key="9">
    <source>
        <dbReference type="SMART" id="SM01011"/>
    </source>
</evidence>
<keyword evidence="8" id="KW-0732">Signal</keyword>
<evidence type="ECO:0000256" key="7">
    <source>
        <dbReference type="ARBA" id="ARBA00023211"/>
    </source>
</evidence>
<evidence type="ECO:0000256" key="4">
    <source>
        <dbReference type="ARBA" id="ARBA00012574"/>
    </source>
</evidence>
<dbReference type="AlphaFoldDB" id="B5D1I2"/>
<comment type="caution">
    <text evidence="10">The sequence shown here is derived from an EMBL/GenBank/DDBJ whole genome shotgun (WGS) entry which is preliminary data.</text>
</comment>
<dbReference type="PANTHER" id="PTHR43226">
    <property type="entry name" value="XAA-PRO AMINOPEPTIDASE 3"/>
    <property type="match status" value="1"/>
</dbReference>
<reference evidence="10 11" key="1">
    <citation type="submission" date="2008-08" db="EMBL/GenBank/DDBJ databases">
        <title>Draft genome sequence of Bacteroides plebeius (DSM 17135).</title>
        <authorList>
            <person name="Sudarsanam P."/>
            <person name="Ley R."/>
            <person name="Guruge J."/>
            <person name="Turnbaugh P.J."/>
            <person name="Mahowald M."/>
            <person name="Liep D."/>
            <person name="Gordon J."/>
        </authorList>
    </citation>
    <scope>NUCLEOTIDE SEQUENCE [LARGE SCALE GENOMIC DNA]</scope>
    <source>
        <strain evidence="11">DSM 17135 / JCM 12973 / M2</strain>
    </source>
</reference>
<dbReference type="EC" id="3.4.11.9" evidence="4"/>
<evidence type="ECO:0000313" key="11">
    <source>
        <dbReference type="Proteomes" id="UP000003452"/>
    </source>
</evidence>
<keyword evidence="5" id="KW-0479">Metal-binding</keyword>
<gene>
    <name evidence="10" type="ORF">BACPLE_02826</name>
</gene>
<comment type="cofactor">
    <cofactor evidence="2">
        <name>Mn(2+)</name>
        <dbReference type="ChEBI" id="CHEBI:29035"/>
    </cofactor>
</comment>
<protein>
    <recommendedName>
        <fullName evidence="4">Xaa-Pro aminopeptidase</fullName>
        <ecNumber evidence="4">3.4.11.9</ecNumber>
    </recommendedName>
</protein>
<keyword evidence="10" id="KW-0031">Aminopeptidase</keyword>
<dbReference type="Pfam" id="PF05195">
    <property type="entry name" value="AMP_N"/>
    <property type="match status" value="1"/>
</dbReference>
<keyword evidence="6 10" id="KW-0378">Hydrolase</keyword>
<comment type="catalytic activity">
    <reaction evidence="1">
        <text>Release of any N-terminal amino acid, including proline, that is linked to proline, even from a dipeptide or tripeptide.</text>
        <dbReference type="EC" id="3.4.11.9"/>
    </reaction>
</comment>
<organism evidence="10 11">
    <name type="scientific">Phocaeicola plebeius (strain DSM 17135 / JCM 12973 / CCUG 54634 / M2)</name>
    <name type="common">Bacteroides plebeius</name>
    <dbReference type="NCBI Taxonomy" id="484018"/>
    <lineage>
        <taxon>Bacteria</taxon>
        <taxon>Pseudomonadati</taxon>
        <taxon>Bacteroidota</taxon>
        <taxon>Bacteroidia</taxon>
        <taxon>Bacteroidales</taxon>
        <taxon>Bacteroidaceae</taxon>
        <taxon>Phocaeicola</taxon>
    </lineage>
</organism>
<dbReference type="GO" id="GO:0006508">
    <property type="term" value="P:proteolysis"/>
    <property type="evidence" value="ECO:0007669"/>
    <property type="project" value="TreeGrafter"/>
</dbReference>
<feature type="chain" id="PRO_5002830776" description="Xaa-Pro aminopeptidase" evidence="8">
    <location>
        <begin position="21"/>
        <end position="494"/>
    </location>
</feature>
<comment type="similarity">
    <text evidence="3">Belongs to the peptidase M24B family.</text>
</comment>
<accession>B5D1I2</accession>
<dbReference type="EMBL" id="ABQC02000023">
    <property type="protein sequence ID" value="EDY94425.1"/>
    <property type="molecule type" value="Genomic_DNA"/>
</dbReference>
<dbReference type="SUPFAM" id="SSF53092">
    <property type="entry name" value="Creatinase/prolidase N-terminal domain"/>
    <property type="match status" value="1"/>
</dbReference>
<dbReference type="CDD" id="cd01087">
    <property type="entry name" value="Prolidase"/>
    <property type="match status" value="1"/>
</dbReference>
<dbReference type="Proteomes" id="UP000003452">
    <property type="component" value="Unassembled WGS sequence"/>
</dbReference>
<dbReference type="InterPro" id="IPR000994">
    <property type="entry name" value="Pept_M24"/>
</dbReference>
<dbReference type="SMART" id="SM01011">
    <property type="entry name" value="AMP_N"/>
    <property type="match status" value="1"/>
</dbReference>
<dbReference type="GO" id="GO:0070006">
    <property type="term" value="F:metalloaminopeptidase activity"/>
    <property type="evidence" value="ECO:0007669"/>
    <property type="project" value="InterPro"/>
</dbReference>
<sequence>MFFHYTAAIFSILFTTFATLFSQTLHQKEITMFDSLTYQKRRNALREKMSNGIILILGNNEAPANYPDNTYKFRQDSSFVYFFGHSHPGYAGIIDIDNGKDYFFGNDVDMDDIIWMGPQPSVKELAAQVGVEKSYPFDMLKEIVGKAIAQRRKIHFLPPYRYDNMMLLEDLTGIRASMTKQHASLELIKAVVSLRSVKEECEIAEIDKACNVGYEMHTAAMRLCKPGVSEQYIAGVLDGIASSYGRMVSFATILTQNGQTLHNHDHSHILQEGRLMLTDAGAELMNYYCSDHTRTIPVGGKFTSRQRDIYGIVLACHDKALELARPGVTYKSVHLEVCKVLTEGLKGLGLMKGNTDEAVAAGAHALFLPHGLGHMMGLDVHDMEDLGQCYVGYDEEVQPSTQFGLASLRMGRKLQKGFVITDEPGCYFIPALIDKWKAEKLHTNFLNFDEIEKYKDFGGIRLEDDILITENGSRFLGEKRIPITFEEVEAIMNE</sequence>
<evidence type="ECO:0000256" key="3">
    <source>
        <dbReference type="ARBA" id="ARBA00008766"/>
    </source>
</evidence>
<evidence type="ECO:0000256" key="8">
    <source>
        <dbReference type="SAM" id="SignalP"/>
    </source>
</evidence>
<keyword evidence="7" id="KW-0464">Manganese</keyword>
<dbReference type="GO" id="GO:0030145">
    <property type="term" value="F:manganese ion binding"/>
    <property type="evidence" value="ECO:0007669"/>
    <property type="project" value="InterPro"/>
</dbReference>
<dbReference type="SUPFAM" id="SSF55920">
    <property type="entry name" value="Creatinase/aminopeptidase"/>
    <property type="match status" value="1"/>
</dbReference>
<dbReference type="Pfam" id="PF00557">
    <property type="entry name" value="Peptidase_M24"/>
    <property type="match status" value="1"/>
</dbReference>
<name>B5D1I2_PHOPM</name>
<dbReference type="PANTHER" id="PTHR43226:SF4">
    <property type="entry name" value="XAA-PRO AMINOPEPTIDASE 3"/>
    <property type="match status" value="1"/>
</dbReference>
<dbReference type="Gene3D" id="3.40.350.10">
    <property type="entry name" value="Creatinase/prolidase N-terminal domain"/>
    <property type="match status" value="1"/>
</dbReference>
<dbReference type="Gene3D" id="3.90.230.10">
    <property type="entry name" value="Creatinase/methionine aminopeptidase superfamily"/>
    <property type="match status" value="1"/>
</dbReference>
<dbReference type="eggNOG" id="COG0006">
    <property type="taxonomic scope" value="Bacteria"/>
</dbReference>
<evidence type="ECO:0000313" key="10">
    <source>
        <dbReference type="EMBL" id="EDY94425.1"/>
    </source>
</evidence>
<keyword evidence="10" id="KW-0645">Protease</keyword>
<reference evidence="10 11" key="2">
    <citation type="submission" date="2008-08" db="EMBL/GenBank/DDBJ databases">
        <authorList>
            <person name="Fulton L."/>
            <person name="Clifton S."/>
            <person name="Fulton B."/>
            <person name="Xu J."/>
            <person name="Minx P."/>
            <person name="Pepin K.H."/>
            <person name="Johnson M."/>
            <person name="Thiruvilangam P."/>
            <person name="Bhonagiri V."/>
            <person name="Nash W.E."/>
            <person name="Mardis E.R."/>
            <person name="Wilson R.K."/>
        </authorList>
    </citation>
    <scope>NUCLEOTIDE SEQUENCE [LARGE SCALE GENOMIC DNA]</scope>
    <source>
        <strain evidence="11">DSM 17135 / JCM 12973 / M2</strain>
    </source>
</reference>
<feature type="signal peptide" evidence="8">
    <location>
        <begin position="1"/>
        <end position="20"/>
    </location>
</feature>
<evidence type="ECO:0000256" key="2">
    <source>
        <dbReference type="ARBA" id="ARBA00001936"/>
    </source>
</evidence>
<dbReference type="InterPro" id="IPR036005">
    <property type="entry name" value="Creatinase/aminopeptidase-like"/>
</dbReference>